<sequence>MSLCLTGPLNVIRIANRGPCESCGGDVLQPATTSGECHKPADPNEWRACGLGVCAAEDGHEGTCDEASGWAE</sequence>
<dbReference type="EMBL" id="MW862981">
    <property type="protein sequence ID" value="QWY81863.1"/>
    <property type="molecule type" value="Genomic_DNA"/>
</dbReference>
<evidence type="ECO:0000313" key="1">
    <source>
        <dbReference type="EMBL" id="QWY81863.1"/>
    </source>
</evidence>
<gene>
    <name evidence="1" type="primary">40</name>
    <name evidence="1" type="ORF">SEA_HONK_40</name>
</gene>
<name>A0A8F3ING2_9CAUD</name>
<dbReference type="Proteomes" id="UP000693682">
    <property type="component" value="Segment"/>
</dbReference>
<evidence type="ECO:0000313" key="2">
    <source>
        <dbReference type="Proteomes" id="UP000693682"/>
    </source>
</evidence>
<organism evidence="1 2">
    <name type="scientific">Microbacterium phage Honk</name>
    <dbReference type="NCBI Taxonomy" id="2836095"/>
    <lineage>
        <taxon>Viruses</taxon>
        <taxon>Duplodnaviria</taxon>
        <taxon>Heunggongvirae</taxon>
        <taxon>Uroviricota</taxon>
        <taxon>Caudoviricetes</taxon>
        <taxon>Casidaviridae</taxon>
        <taxon>Honkvirus</taxon>
        <taxon>Honkvirus honk</taxon>
    </lineage>
</organism>
<proteinExistence type="predicted"/>
<keyword evidence="2" id="KW-1185">Reference proteome</keyword>
<accession>A0A8F3ING2</accession>
<reference evidence="1" key="1">
    <citation type="submission" date="2021-04" db="EMBL/GenBank/DDBJ databases">
        <authorList>
            <person name="Ulbrich M."/>
            <person name="Aldana K.S."/>
            <person name="Brown J.W."/>
            <person name="Campbell D.M."/>
            <person name="Chai A.E."/>
            <person name="Dalson K.A."/>
            <person name="Dembinski E."/>
            <person name="Gomez D.E."/>
            <person name="Gupta K."/>
            <person name="Guyot M."/>
            <person name="Hocutt K.M."/>
            <person name="Holsinger J.M."/>
            <person name="Ibarra L.A."/>
            <person name="Jeon T.-Y."/>
            <person name="Mackenzie M."/>
            <person name="Marquez I.-P.P."/>
            <person name="Mathenge R.W."/>
            <person name="Mo B.F."/>
            <person name="Nelson S."/>
            <person name="Zepeda J."/>
            <person name="Zhang L.J."/>
            <person name="Ngo R."/>
            <person name="Tse V.Y."/>
            <person name="Garlena R.A."/>
            <person name="Russell D.A."/>
            <person name="Pope W.H."/>
            <person name="Jacobs-Sera D."/>
            <person name="Hatfull G.F."/>
            <person name="Reddi K."/>
            <person name="Moberg-Parker J."/>
            <person name="Freise A.C."/>
        </authorList>
    </citation>
    <scope>NUCLEOTIDE SEQUENCE</scope>
</reference>
<protein>
    <submittedName>
        <fullName evidence="1">Uncharacterized protein</fullName>
    </submittedName>
</protein>